<sequence>MTKEEAESLSIALLQIVSRLDQSAAFVQDKDNKASWDKYQHAVGRAMAAVSLDLAEPLWARFPELRPEQLGGPYKVDLGIYEPRFYDPD</sequence>
<accession>A0ABS9I0B4</accession>
<evidence type="ECO:0000313" key="2">
    <source>
        <dbReference type="Proteomes" id="UP001430796"/>
    </source>
</evidence>
<gene>
    <name evidence="1" type="ORF">L3V18_18885</name>
</gene>
<reference evidence="1 2" key="2">
    <citation type="submission" date="2022-01" db="EMBL/GenBank/DDBJ databases">
        <title>Lysobacter chinensis sp. nov., a bacterium isolated from cow dung compost.</title>
        <authorList>
            <person name="Liu Y."/>
        </authorList>
    </citation>
    <scope>NUCLEOTIDE SEQUENCE [LARGE SCALE GENOMIC DNA]</scope>
    <source>
        <strain evidence="1 2">TLK-CK17</strain>
    </source>
</reference>
<organism evidence="1 2">
    <name type="scientific">Marilutibacter chinensis</name>
    <dbReference type="NCBI Taxonomy" id="2912247"/>
    <lineage>
        <taxon>Bacteria</taxon>
        <taxon>Pseudomonadati</taxon>
        <taxon>Pseudomonadota</taxon>
        <taxon>Gammaproteobacteria</taxon>
        <taxon>Lysobacterales</taxon>
        <taxon>Lysobacteraceae</taxon>
        <taxon>Marilutibacter</taxon>
    </lineage>
</organism>
<dbReference type="Proteomes" id="UP001430796">
    <property type="component" value="Unassembled WGS sequence"/>
</dbReference>
<reference evidence="1 2" key="3">
    <citation type="submission" date="2022-01" db="EMBL/GenBank/DDBJ databases">
        <authorList>
            <person name="Zhou L.Y."/>
        </authorList>
    </citation>
    <scope>NUCLEOTIDE SEQUENCE [LARGE SCALE GENOMIC DNA]</scope>
    <source>
        <strain evidence="1 2">TLK-CK17</strain>
    </source>
</reference>
<comment type="caution">
    <text evidence="1">The sequence shown here is derived from an EMBL/GenBank/DDBJ whole genome shotgun (WGS) entry which is preliminary data.</text>
</comment>
<dbReference type="RefSeq" id="WP_237056972.1">
    <property type="nucleotide sequence ID" value="NZ_JAKJPO010000023.1"/>
</dbReference>
<keyword evidence="2" id="KW-1185">Reference proteome</keyword>
<dbReference type="EMBL" id="JAKJPO010000023">
    <property type="protein sequence ID" value="MCF7223819.1"/>
    <property type="molecule type" value="Genomic_DNA"/>
</dbReference>
<evidence type="ECO:0000313" key="1">
    <source>
        <dbReference type="EMBL" id="MCF7223819.1"/>
    </source>
</evidence>
<name>A0ABS9I0B4_9GAMM</name>
<protein>
    <submittedName>
        <fullName evidence="1">Uncharacterized protein</fullName>
    </submittedName>
</protein>
<reference evidence="2" key="1">
    <citation type="submission" date="2022-01" db="EMBL/GenBank/DDBJ databases">
        <title>Lysobacter chinensis sp. nov., a bacterium isolated from cow dung compost.</title>
        <authorList>
            <person name="Zhou L.Y."/>
        </authorList>
    </citation>
    <scope>NUCLEOTIDE SEQUENCE [LARGE SCALE GENOMIC DNA]</scope>
    <source>
        <strain evidence="2">TLK-CK17</strain>
    </source>
</reference>
<proteinExistence type="predicted"/>